<feature type="transmembrane region" description="Helical" evidence="7">
    <location>
        <begin position="238"/>
        <end position="254"/>
    </location>
</feature>
<sequence length="379" mass="40260">MEITHFFEALWQLSVAMAPYILFGLIFAGILHELVPDSIVTKHLGKDNVTSVIKSTVFGIPLPVCSCGVIPLATSIKKSGASKGATLSFLISTPITGIDSIMATYGIFGWIFTVYRAVTSMIIAMVAGILTNIFDKDIEEDSKFKNEAKPAFSAVAPQSSSTFNMNQPKEESCGTGNGSCCSSSAEKKKKFSLMAAVKYAFVTLLGDIAKPLFWGLLLGALITVAIPDNLAELLQNNTWLSYLIVIAIAVPMYVCATASLPIAAGLMLAGVSAGAAFVFLSAGPATNTVTIGVVKKMLGTKSLIIYLGSIIIGSILFGLGLDYIFDISSINPASLIHMNENAGILAMMSAVILWGFVLYYIVKPYFRKKDECSGGSCCS</sequence>
<gene>
    <name evidence="8" type="ORF">MNB_SV-5-1059</name>
</gene>
<feature type="transmembrane region" description="Helical" evidence="7">
    <location>
        <begin position="344"/>
        <end position="362"/>
    </location>
</feature>
<feature type="transmembrane region" description="Helical" evidence="7">
    <location>
        <begin position="85"/>
        <end position="108"/>
    </location>
</feature>
<evidence type="ECO:0000256" key="7">
    <source>
        <dbReference type="SAM" id="Phobius"/>
    </source>
</evidence>
<keyword evidence="6 7" id="KW-0472">Membrane</keyword>
<proteinExistence type="inferred from homology"/>
<evidence type="ECO:0000256" key="6">
    <source>
        <dbReference type="ARBA" id="ARBA00023136"/>
    </source>
</evidence>
<comment type="subcellular location">
    <subcellularLocation>
        <location evidence="1">Cell membrane</location>
        <topology evidence="1">Multi-pass membrane protein</topology>
    </subcellularLocation>
</comment>
<keyword evidence="3" id="KW-1003">Cell membrane</keyword>
<feature type="transmembrane region" description="Helical" evidence="7">
    <location>
        <begin position="114"/>
        <end position="134"/>
    </location>
</feature>
<evidence type="ECO:0000256" key="1">
    <source>
        <dbReference type="ARBA" id="ARBA00004651"/>
    </source>
</evidence>
<dbReference type="PANTHER" id="PTHR34184:SF4">
    <property type="entry name" value="UPF0718 PROTEIN YCGR"/>
    <property type="match status" value="1"/>
</dbReference>
<dbReference type="InterPro" id="IPR052923">
    <property type="entry name" value="UPF0718"/>
</dbReference>
<dbReference type="Pfam" id="PF03773">
    <property type="entry name" value="ArsP_1"/>
    <property type="match status" value="1"/>
</dbReference>
<feature type="transmembrane region" description="Helical" evidence="7">
    <location>
        <begin position="260"/>
        <end position="282"/>
    </location>
</feature>
<dbReference type="AlphaFoldDB" id="A0A1W1EF78"/>
<keyword evidence="5 7" id="KW-1133">Transmembrane helix</keyword>
<feature type="transmembrane region" description="Helical" evidence="7">
    <location>
        <begin position="191"/>
        <end position="206"/>
    </location>
</feature>
<keyword evidence="4 7" id="KW-0812">Transmembrane</keyword>
<dbReference type="NCBIfam" id="NF033936">
    <property type="entry name" value="CuZnOut_SO0444"/>
    <property type="match status" value="1"/>
</dbReference>
<dbReference type="EMBL" id="FPKX01000058">
    <property type="protein sequence ID" value="SFZ98670.1"/>
    <property type="molecule type" value="Genomic_DNA"/>
</dbReference>
<dbReference type="PANTHER" id="PTHR34184">
    <property type="entry name" value="UPF0718 PROTEIN YCGR"/>
    <property type="match status" value="1"/>
</dbReference>
<protein>
    <submittedName>
        <fullName evidence="8">Transporter</fullName>
    </submittedName>
</protein>
<reference evidence="8" key="1">
    <citation type="submission" date="2016-10" db="EMBL/GenBank/DDBJ databases">
        <authorList>
            <person name="de Groot N.N."/>
        </authorList>
    </citation>
    <scope>NUCLEOTIDE SEQUENCE</scope>
</reference>
<comment type="similarity">
    <text evidence="2">Belongs to the UPF0718 family.</text>
</comment>
<evidence type="ECO:0000256" key="4">
    <source>
        <dbReference type="ARBA" id="ARBA00022692"/>
    </source>
</evidence>
<evidence type="ECO:0000256" key="2">
    <source>
        <dbReference type="ARBA" id="ARBA00006386"/>
    </source>
</evidence>
<feature type="transmembrane region" description="Helical" evidence="7">
    <location>
        <begin position="9"/>
        <end position="32"/>
    </location>
</feature>
<organism evidence="8">
    <name type="scientific">hydrothermal vent metagenome</name>
    <dbReference type="NCBI Taxonomy" id="652676"/>
    <lineage>
        <taxon>unclassified sequences</taxon>
        <taxon>metagenomes</taxon>
        <taxon>ecological metagenomes</taxon>
    </lineage>
</organism>
<feature type="transmembrane region" description="Helical" evidence="7">
    <location>
        <begin position="52"/>
        <end position="73"/>
    </location>
</feature>
<name>A0A1W1EF78_9ZZZZ</name>
<evidence type="ECO:0000256" key="5">
    <source>
        <dbReference type="ARBA" id="ARBA00022989"/>
    </source>
</evidence>
<dbReference type="InterPro" id="IPR005524">
    <property type="entry name" value="DUF318"/>
</dbReference>
<feature type="transmembrane region" description="Helical" evidence="7">
    <location>
        <begin position="212"/>
        <end position="231"/>
    </location>
</feature>
<feature type="transmembrane region" description="Helical" evidence="7">
    <location>
        <begin position="303"/>
        <end position="324"/>
    </location>
</feature>
<evidence type="ECO:0000256" key="3">
    <source>
        <dbReference type="ARBA" id="ARBA00022475"/>
    </source>
</evidence>
<evidence type="ECO:0000313" key="8">
    <source>
        <dbReference type="EMBL" id="SFZ98670.1"/>
    </source>
</evidence>
<dbReference type="GO" id="GO:0005886">
    <property type="term" value="C:plasma membrane"/>
    <property type="evidence" value="ECO:0007669"/>
    <property type="project" value="UniProtKB-SubCell"/>
</dbReference>
<accession>A0A1W1EF78</accession>